<sequence length="572" mass="59644">MLNLKTCAFGLVLSSMFVQTGCAGTPGGGGSGGGGGGAGGVLADGATTAPRVRGISVTVEDVRLSTAATPRYGTPVEQKLTAAESALVEAMNGAGLRHDAGLSKAARELARTAPDRTNVPGALITGITSWVGLYDPPPRLAISELPRDGAPCGDQVGPSCREAIAMLAKAARESVRQLTRGGVYFGAGVSTLPDGTIRLVVALTERGAAIEPMAKTLPANGRAEIRGRLLGKRQNPSFEVFDPQGRWTPIPAKLARGEFVGQFSCERGRGAYQVEVLAEGTYGPEVVANFPLYCGEDPPGALRIEVERMDAGVDAAEVARANFAALNDTRARQGLPLLQWDNQAAAIAQAHSEDMLRSGFVGHTSPSTGDVDDRFGRAGVKSAVVRENVARGYGPWAIHQGLMQSPGHRVNILATDVTHVGIGVVIAPPETDAKDAPRPILLTQNYYSKVGADAPTSDMPKALRDRVDALREQKGLAAIGWHRGLSEAAQAFADGIASGNEGRATKQYDALLEQHRFARVETHRVLAPSFASLDGVKLWSEPVAGAVGVGIAKVAKGKDVGSLVVIIAVGAR</sequence>
<dbReference type="Proteomes" id="UP000199400">
    <property type="component" value="Unassembled WGS sequence"/>
</dbReference>
<evidence type="ECO:0000313" key="3">
    <source>
        <dbReference type="EMBL" id="SFD84565.1"/>
    </source>
</evidence>
<proteinExistence type="predicted"/>
<protein>
    <submittedName>
        <fullName evidence="3">Uncharacterized conserved protein YkwD, contains CAP (CSP/antigen 5/PR1) domain</fullName>
    </submittedName>
</protein>
<dbReference type="PANTHER" id="PTHR31157:SF1">
    <property type="entry name" value="SCP DOMAIN-CONTAINING PROTEIN"/>
    <property type="match status" value="1"/>
</dbReference>
<dbReference type="Gene3D" id="3.40.33.10">
    <property type="entry name" value="CAP"/>
    <property type="match status" value="1"/>
</dbReference>
<dbReference type="InterPro" id="IPR035940">
    <property type="entry name" value="CAP_sf"/>
</dbReference>
<dbReference type="CDD" id="cd05379">
    <property type="entry name" value="CAP_bacterial"/>
    <property type="match status" value="1"/>
</dbReference>
<gene>
    <name evidence="3" type="ORF">SAMN02745121_01814</name>
</gene>
<dbReference type="EMBL" id="FOMX01000005">
    <property type="protein sequence ID" value="SFD84565.1"/>
    <property type="molecule type" value="Genomic_DNA"/>
</dbReference>
<feature type="domain" description="SCP" evidence="2">
    <location>
        <begin position="324"/>
        <end position="432"/>
    </location>
</feature>
<organism evidence="3 4">
    <name type="scientific">Nannocystis exedens</name>
    <dbReference type="NCBI Taxonomy" id="54"/>
    <lineage>
        <taxon>Bacteria</taxon>
        <taxon>Pseudomonadati</taxon>
        <taxon>Myxococcota</taxon>
        <taxon>Polyangia</taxon>
        <taxon>Nannocystales</taxon>
        <taxon>Nannocystaceae</taxon>
        <taxon>Nannocystis</taxon>
    </lineage>
</organism>
<accession>A0A1I1VP07</accession>
<dbReference type="AlphaFoldDB" id="A0A1I1VP07"/>
<evidence type="ECO:0000256" key="1">
    <source>
        <dbReference type="SAM" id="SignalP"/>
    </source>
</evidence>
<reference evidence="4" key="1">
    <citation type="submission" date="2016-10" db="EMBL/GenBank/DDBJ databases">
        <authorList>
            <person name="Varghese N."/>
            <person name="Submissions S."/>
        </authorList>
    </citation>
    <scope>NUCLEOTIDE SEQUENCE [LARGE SCALE GENOMIC DNA]</scope>
    <source>
        <strain evidence="4">ATCC 25963</strain>
    </source>
</reference>
<feature type="chain" id="PRO_5011526531" evidence="1">
    <location>
        <begin position="24"/>
        <end position="572"/>
    </location>
</feature>
<keyword evidence="4" id="KW-1185">Reference proteome</keyword>
<dbReference type="PANTHER" id="PTHR31157">
    <property type="entry name" value="SCP DOMAIN-CONTAINING PROTEIN"/>
    <property type="match status" value="1"/>
</dbReference>
<dbReference type="SUPFAM" id="SSF55797">
    <property type="entry name" value="PR-1-like"/>
    <property type="match status" value="1"/>
</dbReference>
<evidence type="ECO:0000259" key="2">
    <source>
        <dbReference type="Pfam" id="PF00188"/>
    </source>
</evidence>
<keyword evidence="1" id="KW-0732">Signal</keyword>
<dbReference type="InterPro" id="IPR014044">
    <property type="entry name" value="CAP_dom"/>
</dbReference>
<name>A0A1I1VP07_9BACT</name>
<dbReference type="STRING" id="54.SAMN02745121_01814"/>
<feature type="signal peptide" evidence="1">
    <location>
        <begin position="1"/>
        <end position="23"/>
    </location>
</feature>
<evidence type="ECO:0000313" key="4">
    <source>
        <dbReference type="Proteomes" id="UP000199400"/>
    </source>
</evidence>
<dbReference type="Pfam" id="PF00188">
    <property type="entry name" value="CAP"/>
    <property type="match status" value="1"/>
</dbReference>